<protein>
    <submittedName>
        <fullName evidence="1">Uncharacterized protein</fullName>
    </submittedName>
</protein>
<sequence>MAHGGPLKL</sequence>
<accession>A0A2P2Q3E6</accession>
<dbReference type="EMBL" id="GGEC01080980">
    <property type="protein sequence ID" value="MBX61464.1"/>
    <property type="molecule type" value="Transcribed_RNA"/>
</dbReference>
<proteinExistence type="predicted"/>
<organism evidence="1">
    <name type="scientific">Rhizophora mucronata</name>
    <name type="common">Asiatic mangrove</name>
    <dbReference type="NCBI Taxonomy" id="61149"/>
    <lineage>
        <taxon>Eukaryota</taxon>
        <taxon>Viridiplantae</taxon>
        <taxon>Streptophyta</taxon>
        <taxon>Embryophyta</taxon>
        <taxon>Tracheophyta</taxon>
        <taxon>Spermatophyta</taxon>
        <taxon>Magnoliopsida</taxon>
        <taxon>eudicotyledons</taxon>
        <taxon>Gunneridae</taxon>
        <taxon>Pentapetalae</taxon>
        <taxon>rosids</taxon>
        <taxon>fabids</taxon>
        <taxon>Malpighiales</taxon>
        <taxon>Rhizophoraceae</taxon>
        <taxon>Rhizophora</taxon>
    </lineage>
</organism>
<evidence type="ECO:0000313" key="1">
    <source>
        <dbReference type="EMBL" id="MBX61464.1"/>
    </source>
</evidence>
<name>A0A2P2Q3E6_RHIMU</name>
<reference evidence="1" key="1">
    <citation type="submission" date="2018-02" db="EMBL/GenBank/DDBJ databases">
        <title>Rhizophora mucronata_Transcriptome.</title>
        <authorList>
            <person name="Meera S.P."/>
            <person name="Sreeshan A."/>
            <person name="Augustine A."/>
        </authorList>
    </citation>
    <scope>NUCLEOTIDE SEQUENCE</scope>
    <source>
        <tissue evidence="1">Leaf</tissue>
    </source>
</reference>